<reference evidence="1" key="1">
    <citation type="submission" date="2022-07" db="EMBL/GenBank/DDBJ databases">
        <title>Genome Sequence of Lecanicillium saksenae.</title>
        <authorList>
            <person name="Buettner E."/>
        </authorList>
    </citation>
    <scope>NUCLEOTIDE SEQUENCE</scope>
    <source>
        <strain evidence="1">VT-O1</strain>
    </source>
</reference>
<evidence type="ECO:0000313" key="1">
    <source>
        <dbReference type="EMBL" id="KAJ3497212.1"/>
    </source>
</evidence>
<comment type="caution">
    <text evidence="1">The sequence shown here is derived from an EMBL/GenBank/DDBJ whole genome shotgun (WGS) entry which is preliminary data.</text>
</comment>
<gene>
    <name evidence="1" type="ORF">NLG97_g2076</name>
</gene>
<sequence>MATLSASKWPLWLLALPSFYFIPRLDNLSPLSILSALSAAASPFAFYYFIHEPTYVRWSLLLWTKLAIAGCLIVVQAMPLLQNGQLQAMAAVVSAVLMGMLVYAEHKHSIRPSSAVALLLIVDILSDIDRNSLTRLVFEQGWGGAHGAAPLVLKFTMIVLQSMPKEHLITDEQLQQRMREHPDDPSFQGLSSALLNPLAAGIYSPRAFMRSSSQLHRDLHPELLLQQLKRGWAIQQLPEPGRPGNLLVACLKTWSHILWPLMITRLALTALKCAHPFVLLSIIRSVETRYNCTHDGFQCYTAFASGVAVFVATAIVQEHYTHLMTCFCGRLRGGLIALQFDKLQRLTEADAKKFTYSSLISSDIDGIIDNMPSFLVIPVSLIELGLGVEQLTAIKMLGLGPTVCQFLQGLRIAEIQISKPLGVLSAFISIFNLIADLGAPAAAIRAAISADLFTQGIAAAKVFPLLSIITSTHLSFPHIINSLSTMMSLVPCFERIQEFLCLPERKDCRVSARALTGIGQTPDTEDIICFNRADLLPYKTAGVLLREVDFELARGSITGLVSPHGAGKSTFLRAILGNCEVSAGSVQVNEVDIGYCGEEVSLREGTIRENIIGDFPYDAERYSVVVRACFLEDDLTRLPGGDEYMMSAHGFNLSDGQRQRIGIARTIYPQHKIILLDDVFRLLDIQTAICILHQLCGRNSILRQWGCTVVVATSLPDCLKVTDQLILLDGHGHASLDRICRTPAYRQRTVNALRTLNINNNALLVVEKRQQQILYRYLEANGFPVTDQSCDERSLSNWKLLKFAIRPIGTCRALLHACLVLVFSAVKVLPNVYLCYWIEFHANDLSLYPRYASVALAAASISFMVYFRTTVSLSARISVGLHRLLVQTLGQTTLDYFGRAHMGNLLKLFHEDTSTISKDLPRAVLKIMHAGFETLIMIAIIVSHNIRTAMSFPVIILMIILFINMFCSSSRLERQIDLQKRTALCTFFEETSAGLACLDPASRQKRYLKEGMNILADAQISFYNNSFMLKMLRLSTDLLSSGLVALLVVPAVLMKDASTVTSVALSYHTAVSLSRVLHETILAFTRLDTSLDAVQRLVEFEQQAPQETTESLVDLPPNWPSAGEIEILNLSAYHSPAVGAPPALSDISMFMAPRRHVGIMGRSCSGKSSLILMLLGFIRYKGLSRIDGIEISSIAPDILREHLITITREPVIFEGTVRQNLLPFTMNEKAKQWRYAEDEQKDAELEHLLKRLHIWIPLLAKGGLDAILDQVSYSKGDLQLLCIARAIIRQRETGRKVILIDDATHELDLKKEELANDIMAECFAGCTVVRTCSRTSALGSSEGIAHLHRGRHILDPNEINEDSGSDGEAQE</sequence>
<evidence type="ECO:0000313" key="2">
    <source>
        <dbReference type="Proteomes" id="UP001148737"/>
    </source>
</evidence>
<name>A0ACC1R4K2_9HYPO</name>
<organism evidence="1 2">
    <name type="scientific">Lecanicillium saksenae</name>
    <dbReference type="NCBI Taxonomy" id="468837"/>
    <lineage>
        <taxon>Eukaryota</taxon>
        <taxon>Fungi</taxon>
        <taxon>Dikarya</taxon>
        <taxon>Ascomycota</taxon>
        <taxon>Pezizomycotina</taxon>
        <taxon>Sordariomycetes</taxon>
        <taxon>Hypocreomycetidae</taxon>
        <taxon>Hypocreales</taxon>
        <taxon>Cordycipitaceae</taxon>
        <taxon>Lecanicillium</taxon>
    </lineage>
</organism>
<protein>
    <submittedName>
        <fullName evidence="1">Uncharacterized protein</fullName>
    </submittedName>
</protein>
<keyword evidence="2" id="KW-1185">Reference proteome</keyword>
<proteinExistence type="predicted"/>
<dbReference type="Proteomes" id="UP001148737">
    <property type="component" value="Unassembled WGS sequence"/>
</dbReference>
<dbReference type="EMBL" id="JANAKD010000129">
    <property type="protein sequence ID" value="KAJ3497212.1"/>
    <property type="molecule type" value="Genomic_DNA"/>
</dbReference>
<accession>A0ACC1R4K2</accession>